<proteinExistence type="predicted"/>
<keyword evidence="5" id="KW-1185">Reference proteome</keyword>
<protein>
    <submittedName>
        <fullName evidence="4">Methyltransferase</fullName>
    </submittedName>
</protein>
<dbReference type="InterPro" id="IPR046977">
    <property type="entry name" value="RsmC/RlmG"/>
</dbReference>
<sequence>MDHYFTDNRHLENNRKEISFRFWCFNLRFITNTGVFSKNEVDYGTRVLLDTIAERKELGDAALDLGCGYGPVGITLKSCFPDTDFTMVDVNPRAVELAKENAARNHVAAEILVSDVYQAISGNTFTDIITNPPIRAGKAVIYKMFDEALDHLRDKGVLWVVIRKQQGAESACAHIASVFGNCEVINKQKGYFILKAIKTLTS</sequence>
<reference evidence="4 5" key="1">
    <citation type="submission" date="2019-12" db="EMBL/GenBank/DDBJ databases">
        <authorList>
            <person name="Yang R."/>
        </authorList>
    </citation>
    <scope>NUCLEOTIDE SEQUENCE [LARGE SCALE GENOMIC DNA]</scope>
    <source>
        <strain evidence="4 5">DONG20-135</strain>
    </source>
</reference>
<comment type="caution">
    <text evidence="4">The sequence shown here is derived from an EMBL/GenBank/DDBJ whole genome shotgun (WGS) entry which is preliminary data.</text>
</comment>
<organism evidence="4 5">
    <name type="scientific">Copranaerobaculum intestinale</name>
    <dbReference type="NCBI Taxonomy" id="2692629"/>
    <lineage>
        <taxon>Bacteria</taxon>
        <taxon>Bacillati</taxon>
        <taxon>Bacillota</taxon>
        <taxon>Erysipelotrichia</taxon>
        <taxon>Erysipelotrichales</taxon>
        <taxon>Erysipelotrichaceae</taxon>
        <taxon>Copranaerobaculum</taxon>
    </lineage>
</organism>
<dbReference type="InterPro" id="IPR007848">
    <property type="entry name" value="Small_mtfrase_dom"/>
</dbReference>
<dbReference type="InterPro" id="IPR029063">
    <property type="entry name" value="SAM-dependent_MTases_sf"/>
</dbReference>
<gene>
    <name evidence="4" type="ORF">GSF08_00020</name>
</gene>
<dbReference type="Gene3D" id="3.40.50.150">
    <property type="entry name" value="Vaccinia Virus protein VP39"/>
    <property type="match status" value="1"/>
</dbReference>
<evidence type="ECO:0000259" key="3">
    <source>
        <dbReference type="Pfam" id="PF05175"/>
    </source>
</evidence>
<dbReference type="Pfam" id="PF05175">
    <property type="entry name" value="MTS"/>
    <property type="match status" value="1"/>
</dbReference>
<feature type="domain" description="Methyltransferase small" evidence="3">
    <location>
        <begin position="27"/>
        <end position="195"/>
    </location>
</feature>
<evidence type="ECO:0000256" key="1">
    <source>
        <dbReference type="ARBA" id="ARBA00022603"/>
    </source>
</evidence>
<reference evidence="4 5" key="2">
    <citation type="submission" date="2020-01" db="EMBL/GenBank/DDBJ databases">
        <title>Clostridiaceae sp. nov. isolated from the gut of human by culturomics.</title>
        <authorList>
            <person name="Chang Y."/>
        </authorList>
    </citation>
    <scope>NUCLEOTIDE SEQUENCE [LARGE SCALE GENOMIC DNA]</scope>
    <source>
        <strain evidence="4 5">DONG20-135</strain>
    </source>
</reference>
<dbReference type="RefSeq" id="WP_160623827.1">
    <property type="nucleotide sequence ID" value="NZ_WUUQ01000001.1"/>
</dbReference>
<dbReference type="EMBL" id="WUUQ01000001">
    <property type="protein sequence ID" value="MXQ72324.1"/>
    <property type="molecule type" value="Genomic_DNA"/>
</dbReference>
<evidence type="ECO:0000256" key="2">
    <source>
        <dbReference type="ARBA" id="ARBA00022679"/>
    </source>
</evidence>
<dbReference type="CDD" id="cd02440">
    <property type="entry name" value="AdoMet_MTases"/>
    <property type="match status" value="1"/>
</dbReference>
<evidence type="ECO:0000313" key="5">
    <source>
        <dbReference type="Proteomes" id="UP000434036"/>
    </source>
</evidence>
<name>A0A6N8U4U0_9FIRM</name>
<accession>A0A6N8U4U0</accession>
<dbReference type="PANTHER" id="PTHR47816:SF4">
    <property type="entry name" value="RIBOSOMAL RNA SMALL SUBUNIT METHYLTRANSFERASE C"/>
    <property type="match status" value="1"/>
</dbReference>
<dbReference type="SUPFAM" id="SSF53335">
    <property type="entry name" value="S-adenosyl-L-methionine-dependent methyltransferases"/>
    <property type="match status" value="1"/>
</dbReference>
<keyword evidence="2 4" id="KW-0808">Transferase</keyword>
<dbReference type="AlphaFoldDB" id="A0A6N8U4U0"/>
<dbReference type="GO" id="GO:0032259">
    <property type="term" value="P:methylation"/>
    <property type="evidence" value="ECO:0007669"/>
    <property type="project" value="UniProtKB-KW"/>
</dbReference>
<evidence type="ECO:0000313" key="4">
    <source>
        <dbReference type="EMBL" id="MXQ72324.1"/>
    </source>
</evidence>
<dbReference type="Proteomes" id="UP000434036">
    <property type="component" value="Unassembled WGS sequence"/>
</dbReference>
<dbReference type="PANTHER" id="PTHR47816">
    <property type="entry name" value="RIBOSOMAL RNA SMALL SUBUNIT METHYLTRANSFERASE C"/>
    <property type="match status" value="1"/>
</dbReference>
<keyword evidence="1 4" id="KW-0489">Methyltransferase</keyword>
<dbReference type="GO" id="GO:0008757">
    <property type="term" value="F:S-adenosylmethionine-dependent methyltransferase activity"/>
    <property type="evidence" value="ECO:0007669"/>
    <property type="project" value="InterPro"/>
</dbReference>